<dbReference type="InterPro" id="IPR001906">
    <property type="entry name" value="Terpene_synth_N"/>
</dbReference>
<reference evidence="6 7" key="1">
    <citation type="submission" date="2020-04" db="EMBL/GenBank/DDBJ databases">
        <title>Plant Genome Project.</title>
        <authorList>
            <person name="Zhang R.-G."/>
        </authorList>
    </citation>
    <scope>NUCLEOTIDE SEQUENCE [LARGE SCALE GENOMIC DNA]</scope>
    <source>
        <strain evidence="6">YNK0</strain>
        <tissue evidence="6">Leaf</tissue>
    </source>
</reference>
<dbReference type="GO" id="GO:0000287">
    <property type="term" value="F:magnesium ion binding"/>
    <property type="evidence" value="ECO:0007669"/>
    <property type="project" value="InterPro"/>
</dbReference>
<dbReference type="Pfam" id="PF03936">
    <property type="entry name" value="Terpene_synth_C"/>
    <property type="match status" value="1"/>
</dbReference>
<evidence type="ECO:0000256" key="1">
    <source>
        <dbReference type="ARBA" id="ARBA00001946"/>
    </source>
</evidence>
<dbReference type="InterPro" id="IPR034741">
    <property type="entry name" value="Terpene_cyclase-like_1_C"/>
</dbReference>
<keyword evidence="3" id="KW-0460">Magnesium</keyword>
<dbReference type="Pfam" id="PF01397">
    <property type="entry name" value="Terpene_synth"/>
    <property type="match status" value="1"/>
</dbReference>
<evidence type="ECO:0000256" key="3">
    <source>
        <dbReference type="ARBA" id="ARBA00022842"/>
    </source>
</evidence>
<evidence type="ECO:0000256" key="2">
    <source>
        <dbReference type="ARBA" id="ARBA00022723"/>
    </source>
</evidence>
<dbReference type="Gene3D" id="1.10.600.10">
    <property type="entry name" value="Farnesyl Diphosphate Synthase"/>
    <property type="match status" value="1"/>
</dbReference>
<feature type="domain" description="Terpene synthase N-terminal" evidence="4">
    <location>
        <begin position="61"/>
        <end position="235"/>
    </location>
</feature>
<dbReference type="FunFam" id="1.50.10.130:FF:000001">
    <property type="entry name" value="Isoprene synthase, chloroplastic"/>
    <property type="match status" value="1"/>
</dbReference>
<accession>A0A834YRQ1</accession>
<comment type="caution">
    <text evidence="6">The sequence shown here is derived from an EMBL/GenBank/DDBJ whole genome shotgun (WGS) entry which is preliminary data.</text>
</comment>
<name>A0A834YRQ1_TETSI</name>
<dbReference type="EMBL" id="JABCRI010000017">
    <property type="protein sequence ID" value="KAF8391448.1"/>
    <property type="molecule type" value="Genomic_DNA"/>
</dbReference>
<organism evidence="6 7">
    <name type="scientific">Tetracentron sinense</name>
    <name type="common">Spur-leaf</name>
    <dbReference type="NCBI Taxonomy" id="13715"/>
    <lineage>
        <taxon>Eukaryota</taxon>
        <taxon>Viridiplantae</taxon>
        <taxon>Streptophyta</taxon>
        <taxon>Embryophyta</taxon>
        <taxon>Tracheophyta</taxon>
        <taxon>Spermatophyta</taxon>
        <taxon>Magnoliopsida</taxon>
        <taxon>Trochodendrales</taxon>
        <taxon>Trochodendraceae</taxon>
        <taxon>Tetracentron</taxon>
    </lineage>
</organism>
<evidence type="ECO:0000259" key="5">
    <source>
        <dbReference type="Pfam" id="PF03936"/>
    </source>
</evidence>
<dbReference type="GO" id="GO:0010333">
    <property type="term" value="F:terpene synthase activity"/>
    <property type="evidence" value="ECO:0007669"/>
    <property type="project" value="InterPro"/>
</dbReference>
<dbReference type="PANTHER" id="PTHR31225">
    <property type="entry name" value="OS04G0344100 PROTEIN-RELATED"/>
    <property type="match status" value="1"/>
</dbReference>
<dbReference type="SFLD" id="SFLDG01019">
    <property type="entry name" value="Terpene_Cyclase_Like_1_C_Termi"/>
    <property type="match status" value="1"/>
</dbReference>
<dbReference type="FunFam" id="1.10.600.10:FF:000007">
    <property type="entry name" value="Isoprene synthase, chloroplastic"/>
    <property type="match status" value="1"/>
</dbReference>
<dbReference type="PANTHER" id="PTHR31225:SF252">
    <property type="entry name" value="TERPENE SYNTHASE 12-RELATED"/>
    <property type="match status" value="1"/>
</dbReference>
<dbReference type="SFLD" id="SFLDG01604">
    <property type="entry name" value="Terpene_Cyclase_Like_1_C_Termi"/>
    <property type="match status" value="1"/>
</dbReference>
<dbReference type="Proteomes" id="UP000655225">
    <property type="component" value="Unassembled WGS sequence"/>
</dbReference>
<dbReference type="GO" id="GO:0016102">
    <property type="term" value="P:diterpenoid biosynthetic process"/>
    <property type="evidence" value="ECO:0007669"/>
    <property type="project" value="InterPro"/>
</dbReference>
<gene>
    <name evidence="6" type="ORF">HHK36_023753</name>
</gene>
<keyword evidence="7" id="KW-1185">Reference proteome</keyword>
<dbReference type="InterPro" id="IPR008949">
    <property type="entry name" value="Isoprenoid_synthase_dom_sf"/>
</dbReference>
<keyword evidence="2" id="KW-0479">Metal-binding</keyword>
<dbReference type="CDD" id="cd00684">
    <property type="entry name" value="Terpene_cyclase_plant_C1"/>
    <property type="match status" value="1"/>
</dbReference>
<dbReference type="OMA" id="SQCTYQY"/>
<dbReference type="AlphaFoldDB" id="A0A834YRQ1"/>
<dbReference type="SFLD" id="SFLDG01014">
    <property type="entry name" value="Terpene_Cyclase_Like_1_N-term"/>
    <property type="match status" value="1"/>
</dbReference>
<dbReference type="InterPro" id="IPR050148">
    <property type="entry name" value="Terpene_synthase-like"/>
</dbReference>
<evidence type="ECO:0000313" key="7">
    <source>
        <dbReference type="Proteomes" id="UP000655225"/>
    </source>
</evidence>
<protein>
    <submittedName>
        <fullName evidence="6">Uncharacterized protein</fullName>
    </submittedName>
</protein>
<dbReference type="SUPFAM" id="SSF48576">
    <property type="entry name" value="Terpenoid synthases"/>
    <property type="match status" value="1"/>
</dbReference>
<dbReference type="Gene3D" id="1.50.10.130">
    <property type="entry name" value="Terpene synthase, N-terminal domain"/>
    <property type="match status" value="1"/>
</dbReference>
<feature type="domain" description="Terpene synthase metal-binding" evidence="5">
    <location>
        <begin position="294"/>
        <end position="531"/>
    </location>
</feature>
<dbReference type="SFLD" id="SFLDS00005">
    <property type="entry name" value="Isoprenoid_Synthase_Type_I"/>
    <property type="match status" value="1"/>
</dbReference>
<evidence type="ECO:0000313" key="6">
    <source>
        <dbReference type="EMBL" id="KAF8391448.1"/>
    </source>
</evidence>
<dbReference type="OrthoDB" id="1936865at2759"/>
<dbReference type="InterPro" id="IPR008930">
    <property type="entry name" value="Terpenoid_cyclase/PrenylTrfase"/>
</dbReference>
<dbReference type="InterPro" id="IPR036965">
    <property type="entry name" value="Terpene_synth_N_sf"/>
</dbReference>
<dbReference type="InterPro" id="IPR044814">
    <property type="entry name" value="Terpene_cyclase_plant_C1"/>
</dbReference>
<dbReference type="SUPFAM" id="SSF48239">
    <property type="entry name" value="Terpenoid cyclases/Protein prenyltransferases"/>
    <property type="match status" value="1"/>
</dbReference>
<sequence>MALQLHFMPLTCSVITDFLPGHALGRSARGSHLSRHVKPLASIETYEPMAPRRSANYQPSIWSHNFAGSLKSDYAEERYEERAAKLKEEVKHMLDYEDVGPLARLELIDDLQRLGLRYHFEKDIKRALDSIICFQADNERVLCSLHATALRFRILRQHRYEVSQDVFKSFKDRTGDFMACLCEDFKGMLSLYEASYLAFEGENLLDEAKAFTSTHLKRLKGNIDPTLAEQVTHALELPLHWRMARLEVRWYIEAYERRKDTNHVLLELAKLDFNVVQSTHQRDLKDLSRWWRGMGLGDRLSFARDRLIECFFWSMGMVFEPQFGYCRKGLTKVTALITTIDDVYDVYGSLDELELFTDAVERWDVNAVKQLPHYMKICFLALYNTVNEMAYDTLKEQGCDVIPYLKKVWADLCKAFLVEAKWYFNRYTPTLEDYLENAWISVSGNVILVHAYFLLNQDITEEALECLESYSNLIRWSSMIFRLYNDLGTSTAEVEKGEVATSIQCYMHETGLSEELAREHTRHLINEMWKKMNKDGASDSPFPDPFIETTINLARISQCTYQNGDGHGAPDRKKKDQILSLLAEPVFLMERLN</sequence>
<proteinExistence type="predicted"/>
<comment type="cofactor">
    <cofactor evidence="1">
        <name>Mg(2+)</name>
        <dbReference type="ChEBI" id="CHEBI:18420"/>
    </cofactor>
</comment>
<evidence type="ECO:0000259" key="4">
    <source>
        <dbReference type="Pfam" id="PF01397"/>
    </source>
</evidence>
<dbReference type="InterPro" id="IPR005630">
    <property type="entry name" value="Terpene_synthase_metal-bd"/>
</dbReference>